<protein>
    <submittedName>
        <fullName evidence="2">Uncharacterized protein</fullName>
    </submittedName>
</protein>
<keyword evidence="1" id="KW-0472">Membrane</keyword>
<name>A0A0F9PG54_9ZZZZ</name>
<comment type="caution">
    <text evidence="2">The sequence shown here is derived from an EMBL/GenBank/DDBJ whole genome shotgun (WGS) entry which is preliminary data.</text>
</comment>
<reference evidence="2" key="1">
    <citation type="journal article" date="2015" name="Nature">
        <title>Complex archaea that bridge the gap between prokaryotes and eukaryotes.</title>
        <authorList>
            <person name="Spang A."/>
            <person name="Saw J.H."/>
            <person name="Jorgensen S.L."/>
            <person name="Zaremba-Niedzwiedzka K."/>
            <person name="Martijn J."/>
            <person name="Lind A.E."/>
            <person name="van Eijk R."/>
            <person name="Schleper C."/>
            <person name="Guy L."/>
            <person name="Ettema T.J."/>
        </authorList>
    </citation>
    <scope>NUCLEOTIDE SEQUENCE</scope>
</reference>
<keyword evidence="1" id="KW-0812">Transmembrane</keyword>
<accession>A0A0F9PG54</accession>
<keyword evidence="1" id="KW-1133">Transmembrane helix</keyword>
<proteinExistence type="predicted"/>
<dbReference type="AlphaFoldDB" id="A0A0F9PG54"/>
<sequence>MKGSPKEASELRKSGARVWMPRPKAATPIDRLAELTRYKHVSTLWIQMEIAKLLPALRKQEQEKIVYAIGGFGAGMILLLLVLVGKSL</sequence>
<gene>
    <name evidence="2" type="ORF">LCGC14_1141880</name>
</gene>
<evidence type="ECO:0000256" key="1">
    <source>
        <dbReference type="SAM" id="Phobius"/>
    </source>
</evidence>
<feature type="transmembrane region" description="Helical" evidence="1">
    <location>
        <begin position="65"/>
        <end position="85"/>
    </location>
</feature>
<organism evidence="2">
    <name type="scientific">marine sediment metagenome</name>
    <dbReference type="NCBI Taxonomy" id="412755"/>
    <lineage>
        <taxon>unclassified sequences</taxon>
        <taxon>metagenomes</taxon>
        <taxon>ecological metagenomes</taxon>
    </lineage>
</organism>
<dbReference type="EMBL" id="LAZR01005427">
    <property type="protein sequence ID" value="KKN00026.1"/>
    <property type="molecule type" value="Genomic_DNA"/>
</dbReference>
<evidence type="ECO:0000313" key="2">
    <source>
        <dbReference type="EMBL" id="KKN00026.1"/>
    </source>
</evidence>